<dbReference type="Pfam" id="PF02668">
    <property type="entry name" value="TauD"/>
    <property type="match status" value="1"/>
</dbReference>
<dbReference type="PANTHER" id="PTHR30468:SF10">
    <property type="entry name" value="TAUD_TFDA-LIKE DOMAIN-CONTAINING PROTEIN"/>
    <property type="match status" value="1"/>
</dbReference>
<dbReference type="RefSeq" id="XP_062787443.1">
    <property type="nucleotide sequence ID" value="XM_062931392.1"/>
</dbReference>
<name>A0AAX4J4B1_9PEZI</name>
<dbReference type="GO" id="GO:0016706">
    <property type="term" value="F:2-oxoglutarate-dependent dioxygenase activity"/>
    <property type="evidence" value="ECO:0007669"/>
    <property type="project" value="TreeGrafter"/>
</dbReference>
<proteinExistence type="inferred from homology"/>
<protein>
    <submittedName>
        <fullName evidence="9">TauD/TfdA-like domain, taurine dioxygenase TauD-like superfamily</fullName>
    </submittedName>
</protein>
<evidence type="ECO:0000313" key="9">
    <source>
        <dbReference type="EMBL" id="WQF90222.1"/>
    </source>
</evidence>
<dbReference type="InterPro" id="IPR042098">
    <property type="entry name" value="TauD-like_sf"/>
</dbReference>
<evidence type="ECO:0000313" key="10">
    <source>
        <dbReference type="Proteomes" id="UP001322277"/>
    </source>
</evidence>
<dbReference type="GO" id="GO:0005737">
    <property type="term" value="C:cytoplasm"/>
    <property type="evidence" value="ECO:0007669"/>
    <property type="project" value="TreeGrafter"/>
</dbReference>
<dbReference type="InterPro" id="IPR003819">
    <property type="entry name" value="TauD/TfdA-like"/>
</dbReference>
<organism evidence="9 10">
    <name type="scientific">Colletotrichum destructivum</name>
    <dbReference type="NCBI Taxonomy" id="34406"/>
    <lineage>
        <taxon>Eukaryota</taxon>
        <taxon>Fungi</taxon>
        <taxon>Dikarya</taxon>
        <taxon>Ascomycota</taxon>
        <taxon>Pezizomycotina</taxon>
        <taxon>Sordariomycetes</taxon>
        <taxon>Hypocreomycetidae</taxon>
        <taxon>Glomerellales</taxon>
        <taxon>Glomerellaceae</taxon>
        <taxon>Colletotrichum</taxon>
        <taxon>Colletotrichum destructivum species complex</taxon>
    </lineage>
</organism>
<dbReference type="GeneID" id="87951736"/>
<evidence type="ECO:0000256" key="1">
    <source>
        <dbReference type="ARBA" id="ARBA00001954"/>
    </source>
</evidence>
<dbReference type="AlphaFoldDB" id="A0AAX4J4B1"/>
<dbReference type="SUPFAM" id="SSF51197">
    <property type="entry name" value="Clavaminate synthase-like"/>
    <property type="match status" value="1"/>
</dbReference>
<dbReference type="GO" id="GO:0046872">
    <property type="term" value="F:metal ion binding"/>
    <property type="evidence" value="ECO:0007669"/>
    <property type="project" value="UniProtKB-KW"/>
</dbReference>
<dbReference type="Gene3D" id="3.60.130.10">
    <property type="entry name" value="Clavaminate synthase-like"/>
    <property type="match status" value="1"/>
</dbReference>
<accession>A0AAX4J4B1</accession>
<evidence type="ECO:0000259" key="8">
    <source>
        <dbReference type="Pfam" id="PF02668"/>
    </source>
</evidence>
<gene>
    <name evidence="9" type="ORF">CDEST_15236</name>
</gene>
<keyword evidence="5" id="KW-0560">Oxidoreductase</keyword>
<evidence type="ECO:0000256" key="3">
    <source>
        <dbReference type="ARBA" id="ARBA00022723"/>
    </source>
</evidence>
<evidence type="ECO:0000256" key="7">
    <source>
        <dbReference type="SAM" id="MobiDB-lite"/>
    </source>
</evidence>
<evidence type="ECO:0000256" key="2">
    <source>
        <dbReference type="ARBA" id="ARBA00005896"/>
    </source>
</evidence>
<reference evidence="10" key="1">
    <citation type="journal article" date="2023" name="bioRxiv">
        <title>Complete genome of the Medicago anthracnose fungus, Colletotrichum destructivum, reveals a mini-chromosome-like region within a core chromosome.</title>
        <authorList>
            <person name="Lapalu N."/>
            <person name="Simon A."/>
            <person name="Lu A."/>
            <person name="Plaumann P.-L."/>
            <person name="Amselem J."/>
            <person name="Pigne S."/>
            <person name="Auger A."/>
            <person name="Koch C."/>
            <person name="Dallery J.-F."/>
            <person name="O'Connell R.J."/>
        </authorList>
    </citation>
    <scope>NUCLEOTIDE SEQUENCE [LARGE SCALE GENOMIC DNA]</scope>
    <source>
        <strain evidence="10">CBS 520.97</strain>
    </source>
</reference>
<feature type="domain" description="TauD/TfdA-like" evidence="8">
    <location>
        <begin position="20"/>
        <end position="317"/>
    </location>
</feature>
<dbReference type="EMBL" id="CP137315">
    <property type="protein sequence ID" value="WQF90222.1"/>
    <property type="molecule type" value="Genomic_DNA"/>
</dbReference>
<keyword evidence="10" id="KW-1185">Reference proteome</keyword>
<keyword evidence="6" id="KW-0408">Iron</keyword>
<dbReference type="Proteomes" id="UP001322277">
    <property type="component" value="Chromosome 11"/>
</dbReference>
<comment type="similarity">
    <text evidence="2">Belongs to the TfdA dioxygenase family.</text>
</comment>
<evidence type="ECO:0000256" key="6">
    <source>
        <dbReference type="ARBA" id="ARBA00023004"/>
    </source>
</evidence>
<keyword evidence="4" id="KW-0223">Dioxygenase</keyword>
<keyword evidence="3" id="KW-0479">Metal-binding</keyword>
<sequence length="359" mass="40526">MPPNREPLARSGALDDLEWRDLTPVIGREFPKAQLKDIMTSDAMLRDLAINVSERNVVFFRNQTINASDMKIIAQKLGELTGKPPTSKVSECACHQLLIFNPSCTKREQLHRHTLSNSKRGDETDEGTVDDEVTVISNKTGAEFFHEEPDRLASEGWHSDISTERIPSDYAIFKMRKLPNDSGAGGDTLWASGYEAFDRLSKPLKRLAEGLTATHFDDVLCDIGRKTPEKMLSENRGSPENHGLDFEVSHPVVRTNPVTNWKSLYGACGQIAPGKIDGVPSRESDMLKQFFLDLIAMNHDLQVRWRWSENDVAIWDNDYCGLRLAQRVASVGEKPYYDPSSVSRREHLRRQSEAEKTKV</sequence>
<dbReference type="KEGG" id="cdet:87951736"/>
<evidence type="ECO:0000256" key="5">
    <source>
        <dbReference type="ARBA" id="ARBA00023002"/>
    </source>
</evidence>
<feature type="compositionally biased region" description="Basic and acidic residues" evidence="7">
    <location>
        <begin position="343"/>
        <end position="359"/>
    </location>
</feature>
<feature type="region of interest" description="Disordered" evidence="7">
    <location>
        <begin position="337"/>
        <end position="359"/>
    </location>
</feature>
<dbReference type="InterPro" id="IPR051323">
    <property type="entry name" value="AtsK-like"/>
</dbReference>
<evidence type="ECO:0000256" key="4">
    <source>
        <dbReference type="ARBA" id="ARBA00022964"/>
    </source>
</evidence>
<dbReference type="PANTHER" id="PTHR30468">
    <property type="entry name" value="ALPHA-KETOGLUTARATE-DEPENDENT SULFONATE DIOXYGENASE"/>
    <property type="match status" value="1"/>
</dbReference>
<comment type="cofactor">
    <cofactor evidence="1">
        <name>Fe(2+)</name>
        <dbReference type="ChEBI" id="CHEBI:29033"/>
    </cofactor>
</comment>